<dbReference type="GO" id="GO:0034587">
    <property type="term" value="P:piRNA processing"/>
    <property type="evidence" value="ECO:0007669"/>
    <property type="project" value="TreeGrafter"/>
</dbReference>
<dbReference type="GO" id="GO:0045892">
    <property type="term" value="P:negative regulation of DNA-templated transcription"/>
    <property type="evidence" value="ECO:0007669"/>
    <property type="project" value="TreeGrafter"/>
</dbReference>
<proteinExistence type="predicted"/>
<evidence type="ECO:0000313" key="3">
    <source>
        <dbReference type="EMBL" id="CEK96864.1"/>
    </source>
</evidence>
<dbReference type="InterPro" id="IPR036910">
    <property type="entry name" value="HMG_box_dom_sf"/>
</dbReference>
<protein>
    <recommendedName>
        <fullName evidence="2">HMG box domain-containing protein</fullName>
    </recommendedName>
</protein>
<dbReference type="InterPro" id="IPR039259">
    <property type="entry name" value="Protein_maelstrom"/>
</dbReference>
<dbReference type="AlphaFoldDB" id="A0A0B7BUI5"/>
<name>A0A0B7BUI5_9EUPU</name>
<dbReference type="GO" id="GO:0007283">
    <property type="term" value="P:spermatogenesis"/>
    <property type="evidence" value="ECO:0007669"/>
    <property type="project" value="TreeGrafter"/>
</dbReference>
<feature type="DNA-binding region" description="HMG box" evidence="1">
    <location>
        <begin position="13"/>
        <end position="84"/>
    </location>
</feature>
<accession>A0A0B7BUI5</accession>
<dbReference type="GO" id="GO:0043565">
    <property type="term" value="F:sequence-specific DNA binding"/>
    <property type="evidence" value="ECO:0007669"/>
    <property type="project" value="TreeGrafter"/>
</dbReference>
<keyword evidence="1" id="KW-0539">Nucleus</keyword>
<dbReference type="GO" id="GO:0005634">
    <property type="term" value="C:nucleus"/>
    <property type="evidence" value="ECO:0007669"/>
    <property type="project" value="UniProtKB-UniRule"/>
</dbReference>
<organism evidence="3">
    <name type="scientific">Arion vulgaris</name>
    <dbReference type="NCBI Taxonomy" id="1028688"/>
    <lineage>
        <taxon>Eukaryota</taxon>
        <taxon>Metazoa</taxon>
        <taxon>Spiralia</taxon>
        <taxon>Lophotrochozoa</taxon>
        <taxon>Mollusca</taxon>
        <taxon>Gastropoda</taxon>
        <taxon>Heterobranchia</taxon>
        <taxon>Euthyneura</taxon>
        <taxon>Panpulmonata</taxon>
        <taxon>Eupulmonata</taxon>
        <taxon>Stylommatophora</taxon>
        <taxon>Helicina</taxon>
        <taxon>Arionoidea</taxon>
        <taxon>Arionidae</taxon>
        <taxon>Arion</taxon>
    </lineage>
</organism>
<dbReference type="PROSITE" id="PS50118">
    <property type="entry name" value="HMG_BOX_2"/>
    <property type="match status" value="1"/>
</dbReference>
<evidence type="ECO:0000259" key="2">
    <source>
        <dbReference type="PROSITE" id="PS50118"/>
    </source>
</evidence>
<dbReference type="Pfam" id="PF09011">
    <property type="entry name" value="HMG_box_2"/>
    <property type="match status" value="1"/>
</dbReference>
<dbReference type="PANTHER" id="PTHR21358">
    <property type="entry name" value="PROTEIN MAELSTROM HOMOLOG"/>
    <property type="match status" value="1"/>
</dbReference>
<dbReference type="SUPFAM" id="SSF47095">
    <property type="entry name" value="HMG-box"/>
    <property type="match status" value="1"/>
</dbReference>
<sequence>VLPSRLIRNTMPAKSTPNGFYIFMQAERNRLKDGTKPGPSMQDMAALCAVAWKNLSAEEKARYDEIAQVEKLKLRNAPNMNKYRLDNQGQLISKRKNAVDEDHKRSIQEVQALMKSWENQDILDVKFHVINFQVMYDEEP</sequence>
<dbReference type="SMART" id="SM00398">
    <property type="entry name" value="HMG"/>
    <property type="match status" value="1"/>
</dbReference>
<dbReference type="InterPro" id="IPR009071">
    <property type="entry name" value="HMG_box_dom"/>
</dbReference>
<dbReference type="GO" id="GO:0007140">
    <property type="term" value="P:male meiotic nuclear division"/>
    <property type="evidence" value="ECO:0007669"/>
    <property type="project" value="TreeGrafter"/>
</dbReference>
<evidence type="ECO:0000256" key="1">
    <source>
        <dbReference type="PROSITE-ProRule" id="PRU00267"/>
    </source>
</evidence>
<dbReference type="PANTHER" id="PTHR21358:SF4">
    <property type="entry name" value="PROTEIN MAELSTROM HOMOLOG"/>
    <property type="match status" value="1"/>
</dbReference>
<keyword evidence="1" id="KW-0238">DNA-binding</keyword>
<dbReference type="EMBL" id="HACG01049999">
    <property type="protein sequence ID" value="CEK96864.1"/>
    <property type="molecule type" value="Transcribed_RNA"/>
</dbReference>
<dbReference type="Gene3D" id="1.10.30.10">
    <property type="entry name" value="High mobility group box domain"/>
    <property type="match status" value="1"/>
</dbReference>
<dbReference type="GO" id="GO:0043186">
    <property type="term" value="C:P granule"/>
    <property type="evidence" value="ECO:0007669"/>
    <property type="project" value="TreeGrafter"/>
</dbReference>
<gene>
    <name evidence="3" type="primary">ORF213773</name>
</gene>
<feature type="domain" description="HMG box" evidence="2">
    <location>
        <begin position="13"/>
        <end position="84"/>
    </location>
</feature>
<feature type="non-terminal residue" evidence="3">
    <location>
        <position position="140"/>
    </location>
</feature>
<reference evidence="3" key="1">
    <citation type="submission" date="2014-12" db="EMBL/GenBank/DDBJ databases">
        <title>Insight into the proteome of Arion vulgaris.</title>
        <authorList>
            <person name="Aradska J."/>
            <person name="Bulat T."/>
            <person name="Smidak R."/>
            <person name="Sarate P."/>
            <person name="Gangsoo J."/>
            <person name="Sialana F."/>
            <person name="Bilban M."/>
            <person name="Lubec G."/>
        </authorList>
    </citation>
    <scope>NUCLEOTIDE SEQUENCE</scope>
    <source>
        <tissue evidence="3">Skin</tissue>
    </source>
</reference>
<feature type="non-terminal residue" evidence="3">
    <location>
        <position position="1"/>
    </location>
</feature>